<dbReference type="Proteomes" id="UP000057158">
    <property type="component" value="Chromosome"/>
</dbReference>
<evidence type="ECO:0000313" key="1">
    <source>
        <dbReference type="EMBL" id="ALC16817.1"/>
    </source>
</evidence>
<keyword evidence="1" id="KW-0645">Protease</keyword>
<dbReference type="InterPro" id="IPR051454">
    <property type="entry name" value="RNA/ubiquinone_mod_enzymes"/>
</dbReference>
<sequence>MNIISPIDNLAEADALLDAGADELYGGYVPEAWQERYSLLASVNQRTFAGAQIEGRDDLAAIIAKAHARGKTFSLTLNAPFYSAEQLPLILDYVDEVAAAGVDGVILADLGLLRELRRRHPRLEYHASTLAHLMNSEAVKIYASQGIGRVVFPRHLTVEEMGEVVRQVPDVRFDAFLLVGKCPNTEGLCTFHHSSPDRIWPCEIPYRISPLQVPASERLLQAMTRQGSWSMTDRRHGCGLCAIPYLRRIGIGGLKIVGRGAPTAQKLKNIELARDFLRLADESDDLAVYRRLAMAAHRRRFGTPCSPNVCYFPKFYQAD</sequence>
<name>A0A0M4D9W0_9BACT</name>
<gene>
    <name evidence="1" type="ORF">DSOUD_2050</name>
</gene>
<dbReference type="RefSeq" id="WP_053550880.1">
    <property type="nucleotide sequence ID" value="NZ_CP010802.1"/>
</dbReference>
<evidence type="ECO:0000313" key="2">
    <source>
        <dbReference type="Proteomes" id="UP000057158"/>
    </source>
</evidence>
<dbReference type="PANTHER" id="PTHR30217">
    <property type="entry name" value="PEPTIDASE U32 FAMILY"/>
    <property type="match status" value="1"/>
</dbReference>
<dbReference type="OrthoDB" id="1983353at2"/>
<dbReference type="EMBL" id="CP010802">
    <property type="protein sequence ID" value="ALC16817.1"/>
    <property type="molecule type" value="Genomic_DNA"/>
</dbReference>
<keyword evidence="1" id="KW-0378">Hydrolase</keyword>
<accession>A0A0M4D9W0</accession>
<reference evidence="1 2" key="1">
    <citation type="submission" date="2015-07" db="EMBL/GenBank/DDBJ databases">
        <title>Isolation and Genomic Characterization of a Novel Halophilic Metal-Reducing Deltaproteobacterium from the Deep Subsurface.</title>
        <authorList>
            <person name="Badalamenti J.P."/>
            <person name="Summers Z.M."/>
            <person name="Gralnick J.A."/>
            <person name="Bond D.R."/>
        </authorList>
    </citation>
    <scope>NUCLEOTIDE SEQUENCE [LARGE SCALE GENOMIC DNA]</scope>
    <source>
        <strain evidence="1 2">WTL</strain>
    </source>
</reference>
<dbReference type="InterPro" id="IPR001539">
    <property type="entry name" value="Peptidase_U32"/>
</dbReference>
<dbReference type="PANTHER" id="PTHR30217:SF3">
    <property type="entry name" value="UBIQUINONE BIOSYNTHESIS PROTEIN UBIU"/>
    <property type="match status" value="1"/>
</dbReference>
<keyword evidence="2" id="KW-1185">Reference proteome</keyword>
<dbReference type="Pfam" id="PF01136">
    <property type="entry name" value="Peptidase_U32"/>
    <property type="match status" value="1"/>
</dbReference>
<protein>
    <submittedName>
        <fullName evidence="1">Collagenase-like protease, PrtC family</fullName>
    </submittedName>
</protein>
<organism evidence="1 2">
    <name type="scientific">Desulfuromonas soudanensis</name>
    <dbReference type="NCBI Taxonomy" id="1603606"/>
    <lineage>
        <taxon>Bacteria</taxon>
        <taxon>Pseudomonadati</taxon>
        <taxon>Thermodesulfobacteriota</taxon>
        <taxon>Desulfuromonadia</taxon>
        <taxon>Desulfuromonadales</taxon>
        <taxon>Desulfuromonadaceae</taxon>
        <taxon>Desulfuromonas</taxon>
    </lineage>
</organism>
<dbReference type="AlphaFoldDB" id="A0A0M4D9W0"/>
<dbReference type="STRING" id="1603606.DSOUD_2050"/>
<dbReference type="GO" id="GO:0006508">
    <property type="term" value="P:proteolysis"/>
    <property type="evidence" value="ECO:0007669"/>
    <property type="project" value="UniProtKB-KW"/>
</dbReference>
<proteinExistence type="predicted"/>
<dbReference type="GO" id="GO:0008233">
    <property type="term" value="F:peptidase activity"/>
    <property type="evidence" value="ECO:0007669"/>
    <property type="project" value="UniProtKB-KW"/>
</dbReference>
<dbReference type="PATRIC" id="fig|1603606.3.peg.2216"/>
<dbReference type="KEGG" id="des:DSOUD_2050"/>